<dbReference type="InterPro" id="IPR023485">
    <property type="entry name" value="Ptyr_pPase"/>
</dbReference>
<evidence type="ECO:0000256" key="6">
    <source>
        <dbReference type="ARBA" id="ARBA00040312"/>
    </source>
</evidence>
<feature type="domain" description="Phosphotyrosine protein phosphatase I" evidence="10">
    <location>
        <begin position="1"/>
        <end position="137"/>
    </location>
</feature>
<protein>
    <recommendedName>
        <fullName evidence="6">Low molecular weight protein-tyrosine-phosphatase PtpB</fullName>
        <ecNumber evidence="2">3.1.3.48</ecNumber>
    </recommendedName>
    <alternativeName>
        <fullName evidence="7">Phosphotyrosine phosphatase B</fullName>
    </alternativeName>
</protein>
<dbReference type="OrthoDB" id="9784339at2"/>
<dbReference type="GO" id="GO:0004725">
    <property type="term" value="F:protein tyrosine phosphatase activity"/>
    <property type="evidence" value="ECO:0007669"/>
    <property type="project" value="UniProtKB-EC"/>
</dbReference>
<dbReference type="Pfam" id="PF01451">
    <property type="entry name" value="LMWPc"/>
    <property type="match status" value="1"/>
</dbReference>
<comment type="function">
    <text evidence="5">Dephosphorylates the phosphotyrosine-containing proteins.</text>
</comment>
<feature type="active site" description="Nucleophile" evidence="9">
    <location>
        <position position="13"/>
    </location>
</feature>
<dbReference type="EC" id="3.1.3.48" evidence="2"/>
<evidence type="ECO:0000313" key="14">
    <source>
        <dbReference type="Proteomes" id="UP001056588"/>
    </source>
</evidence>
<dbReference type="InterPro" id="IPR017867">
    <property type="entry name" value="Tyr_phospatase_low_mol_wt"/>
</dbReference>
<name>A0A2C6WMS5_9STAP</name>
<dbReference type="PRINTS" id="PR00719">
    <property type="entry name" value="LMWPTPASE"/>
</dbReference>
<dbReference type="InterPro" id="IPR036196">
    <property type="entry name" value="Ptyr_pPase_sf"/>
</dbReference>
<accession>A0A2C6WMS5</accession>
<reference evidence="12" key="4">
    <citation type="submission" date="2022-03" db="EMBL/GenBank/DDBJ databases">
        <title>Complete Genome Sequence of Staphylococcus edaphicus strain CCM 8731.</title>
        <authorList>
            <person name="Rimmer C.O."/>
            <person name="Thomas J.C."/>
        </authorList>
    </citation>
    <scope>NUCLEOTIDE SEQUENCE</scope>
    <source>
        <strain evidence="12">CCM 8731</strain>
    </source>
</reference>
<dbReference type="SMART" id="SM00226">
    <property type="entry name" value="LMWPc"/>
    <property type="match status" value="1"/>
</dbReference>
<gene>
    <name evidence="11" type="ORF">BTJ66_10175</name>
    <name evidence="12" type="ORF">MNY58_04120</name>
</gene>
<keyword evidence="4" id="KW-0904">Protein phosphatase</keyword>
<evidence type="ECO:0000256" key="2">
    <source>
        <dbReference type="ARBA" id="ARBA00013064"/>
    </source>
</evidence>
<dbReference type="PANTHER" id="PTHR11717:SF31">
    <property type="entry name" value="LOW MOLECULAR WEIGHT PROTEIN-TYROSINE-PHOSPHATASE ETP-RELATED"/>
    <property type="match status" value="1"/>
</dbReference>
<evidence type="ECO:0000259" key="10">
    <source>
        <dbReference type="SMART" id="SM00226"/>
    </source>
</evidence>
<evidence type="ECO:0000313" key="12">
    <source>
        <dbReference type="EMBL" id="UQW82293.1"/>
    </source>
</evidence>
<comment type="catalytic activity">
    <reaction evidence="8">
        <text>O-phospho-L-tyrosyl-[protein] + H2O = L-tyrosyl-[protein] + phosphate</text>
        <dbReference type="Rhea" id="RHEA:10684"/>
        <dbReference type="Rhea" id="RHEA-COMP:10136"/>
        <dbReference type="Rhea" id="RHEA-COMP:20101"/>
        <dbReference type="ChEBI" id="CHEBI:15377"/>
        <dbReference type="ChEBI" id="CHEBI:43474"/>
        <dbReference type="ChEBI" id="CHEBI:46858"/>
        <dbReference type="ChEBI" id="CHEBI:61978"/>
        <dbReference type="EC" id="3.1.3.48"/>
    </reaction>
</comment>
<organism evidence="11 13">
    <name type="scientific">Staphylococcus edaphicus</name>
    <dbReference type="NCBI Taxonomy" id="1955013"/>
    <lineage>
        <taxon>Bacteria</taxon>
        <taxon>Bacillati</taxon>
        <taxon>Bacillota</taxon>
        <taxon>Bacilli</taxon>
        <taxon>Bacillales</taxon>
        <taxon>Staphylococcaceae</taxon>
        <taxon>Staphylococcus</taxon>
    </lineage>
</organism>
<dbReference type="CDD" id="cd16344">
    <property type="entry name" value="LMWPAP"/>
    <property type="match status" value="1"/>
</dbReference>
<evidence type="ECO:0000256" key="3">
    <source>
        <dbReference type="ARBA" id="ARBA00022801"/>
    </source>
</evidence>
<feature type="active site" description="Nucleophile" evidence="9">
    <location>
        <position position="7"/>
    </location>
</feature>
<feature type="active site" description="Proton donor" evidence="9">
    <location>
        <position position="111"/>
    </location>
</feature>
<evidence type="ECO:0000313" key="13">
    <source>
        <dbReference type="Proteomes" id="UP000223828"/>
    </source>
</evidence>
<dbReference type="RefSeq" id="WP_099090851.1">
    <property type="nucleotide sequence ID" value="NZ_CP093217.1"/>
</dbReference>
<evidence type="ECO:0000256" key="4">
    <source>
        <dbReference type="ARBA" id="ARBA00022912"/>
    </source>
</evidence>
<keyword evidence="14" id="KW-1185">Reference proteome</keyword>
<keyword evidence="3" id="KW-0378">Hydrolase</keyword>
<dbReference type="AlphaFoldDB" id="A0A2C6WMS5"/>
<reference evidence="11" key="1">
    <citation type="journal article" date="2017" name="Appl. Environ. Microbiol.">
        <title>Staphylococcus edaphicus sp. nov., isolated in Antarctica, harbours mecC gene and genomic islands with suspected role in adaptation to extreme environment.</title>
        <authorList>
            <person name="Pantucek R."/>
            <person name="Sedlacek I."/>
            <person name="Indrakova A."/>
            <person name="Vrbovska V."/>
            <person name="Maslanova I."/>
            <person name="Kovarovic V."/>
            <person name="Svec P."/>
            <person name="Kralova S."/>
            <person name="Kristofova L."/>
            <person name="Keklakova J."/>
            <person name="Petras P."/>
            <person name="Doskar J."/>
        </authorList>
    </citation>
    <scope>NUCLEOTIDE SEQUENCE</scope>
    <source>
        <strain evidence="11">CCM 8730</strain>
    </source>
</reference>
<dbReference type="Proteomes" id="UP001056588">
    <property type="component" value="Chromosome"/>
</dbReference>
<evidence type="ECO:0000256" key="9">
    <source>
        <dbReference type="PIRSR" id="PIRSR617867-1"/>
    </source>
</evidence>
<dbReference type="Proteomes" id="UP000223828">
    <property type="component" value="Unassembled WGS sequence"/>
</dbReference>
<dbReference type="PANTHER" id="PTHR11717">
    <property type="entry name" value="LOW MOLECULAR WEIGHT PROTEIN TYROSINE PHOSPHATASE"/>
    <property type="match status" value="1"/>
</dbReference>
<evidence type="ECO:0000256" key="7">
    <source>
        <dbReference type="ARBA" id="ARBA00041820"/>
    </source>
</evidence>
<dbReference type="InterPro" id="IPR050438">
    <property type="entry name" value="LMW_PTPase"/>
</dbReference>
<evidence type="ECO:0000256" key="1">
    <source>
        <dbReference type="ARBA" id="ARBA00011063"/>
    </source>
</evidence>
<dbReference type="EMBL" id="MRZN01000017">
    <property type="protein sequence ID" value="PHK49104.1"/>
    <property type="molecule type" value="Genomic_DNA"/>
</dbReference>
<dbReference type="EMBL" id="CP093217">
    <property type="protein sequence ID" value="UQW82293.1"/>
    <property type="molecule type" value="Genomic_DNA"/>
</dbReference>
<evidence type="ECO:0000256" key="8">
    <source>
        <dbReference type="ARBA" id="ARBA00051722"/>
    </source>
</evidence>
<evidence type="ECO:0000313" key="11">
    <source>
        <dbReference type="EMBL" id="PHK49104.1"/>
    </source>
</evidence>
<reference evidence="11" key="3">
    <citation type="submission" date="2017-10" db="EMBL/GenBank/DDBJ databases">
        <authorList>
            <person name="Vrbovska V."/>
            <person name="Kovarovic V."/>
            <person name="Indrakova A."/>
        </authorList>
    </citation>
    <scope>NUCLEOTIDE SEQUENCE</scope>
    <source>
        <strain evidence="11">CCM 8730</strain>
    </source>
</reference>
<sequence length="140" mass="15718">MKIIFVCTGNTCRSPLAESIAQAKLPDHTIESRGIYAMDGQPISEHVNDILQAHYLEVPTHAQSFSEEDLNADLILTMGSSHKEVIKQRYNNVVQVYTIKEYVGESGEVSDPFGGNKSDYMKIYNELNLLIDSLKNKILK</sequence>
<comment type="similarity">
    <text evidence="1">Belongs to the low molecular weight phosphotyrosine protein phosphatase family.</text>
</comment>
<reference evidence="13" key="2">
    <citation type="submission" date="2017-10" db="EMBL/GenBank/DDBJ databases">
        <title>Staphylococcus edaphicus sp. nov., isolated in Antarctica, harbouring mecC gene and genomic islands essential in adaptation to extreme environment.</title>
        <authorList>
            <person name="Pantucek R."/>
            <person name="Sedlacek I."/>
            <person name="Indrakova A."/>
            <person name="Vrbovska V."/>
            <person name="Maslanova I."/>
            <person name="Kovarovic V."/>
            <person name="Svec P."/>
            <person name="Kralova S."/>
            <person name="Kristofova L."/>
            <person name="Keklakova J."/>
            <person name="Petras P."/>
            <person name="Doskar J."/>
        </authorList>
    </citation>
    <scope>NUCLEOTIDE SEQUENCE [LARGE SCALE GENOMIC DNA]</scope>
    <source>
        <strain evidence="13">CCM 5085</strain>
    </source>
</reference>
<proteinExistence type="inferred from homology"/>
<dbReference type="SUPFAM" id="SSF52788">
    <property type="entry name" value="Phosphotyrosine protein phosphatases I"/>
    <property type="match status" value="1"/>
</dbReference>
<dbReference type="Gene3D" id="3.40.50.2300">
    <property type="match status" value="1"/>
</dbReference>
<evidence type="ECO:0000256" key="5">
    <source>
        <dbReference type="ARBA" id="ARBA00037193"/>
    </source>
</evidence>